<proteinExistence type="predicted"/>
<dbReference type="RefSeq" id="WP_073473796.1">
    <property type="nucleotide sequence ID" value="NZ_FQZU01000004.1"/>
</dbReference>
<dbReference type="Pfam" id="PF13450">
    <property type="entry name" value="NAD_binding_8"/>
    <property type="match status" value="1"/>
</dbReference>
<dbReference type="OrthoDB" id="9766627at2"/>
<keyword evidence="1" id="KW-0004">4Fe-4S</keyword>
<evidence type="ECO:0000256" key="1">
    <source>
        <dbReference type="ARBA" id="ARBA00022485"/>
    </source>
</evidence>
<evidence type="ECO:0000256" key="5">
    <source>
        <dbReference type="ARBA" id="ARBA00023014"/>
    </source>
</evidence>
<dbReference type="PRINTS" id="PR00368">
    <property type="entry name" value="FADPNR"/>
</dbReference>
<dbReference type="InterPro" id="IPR036188">
    <property type="entry name" value="FAD/NAD-bd_sf"/>
</dbReference>
<organism evidence="6 7">
    <name type="scientific">Desulfatibacillum alkenivorans DSM 16219</name>
    <dbReference type="NCBI Taxonomy" id="1121393"/>
    <lineage>
        <taxon>Bacteria</taxon>
        <taxon>Pseudomonadati</taxon>
        <taxon>Thermodesulfobacteriota</taxon>
        <taxon>Desulfobacteria</taxon>
        <taxon>Desulfobacterales</taxon>
        <taxon>Desulfatibacillaceae</taxon>
        <taxon>Desulfatibacillum</taxon>
    </lineage>
</organism>
<keyword evidence="2" id="KW-0479">Metal-binding</keyword>
<evidence type="ECO:0000256" key="4">
    <source>
        <dbReference type="ARBA" id="ARBA00023004"/>
    </source>
</evidence>
<dbReference type="GO" id="GO:0016491">
    <property type="term" value="F:oxidoreductase activity"/>
    <property type="evidence" value="ECO:0007669"/>
    <property type="project" value="UniProtKB-KW"/>
</dbReference>
<keyword evidence="3" id="KW-0560">Oxidoreductase</keyword>
<sequence>MTDKPKKALVIGGGIAGLTAAWELAQSQVDVELVEKSPFLGGHSISYCCKATDECVKCGACSVDKMLAQVVSEPRINVTLGAAVAKVDKGGKFTASLDVAPAYIDAEKCDNCGECFQEFRNTGAVVRGYSKNNTPLYAICADAAKDVDAAKLAGVCPKGAINLDAKATKKKINADTVVVATGFTPFDATKKPTYGYGVRDNVITGMELEALIRQKGQVVRPTDLNPPAKTAFIQCVGSRDARLGNLWCSQVCCAYGLRMARKIKYANPEAEVKVFYMDIQSIGKNFPAFYTQCKEELGFVRNIPVDVYPEEEGRMRLSYADEDTGERKDEIFDLLVLSIGITPGEDNAQVAELFSLDQDQDGFLVEKGEGVFLAGTAAGPKNIPASMAQAGFAASEALKYIGVTK</sequence>
<evidence type="ECO:0000256" key="3">
    <source>
        <dbReference type="ARBA" id="ARBA00023002"/>
    </source>
</evidence>
<reference evidence="7" key="1">
    <citation type="submission" date="2016-11" db="EMBL/GenBank/DDBJ databases">
        <authorList>
            <person name="Varghese N."/>
            <person name="Submissions S."/>
        </authorList>
    </citation>
    <scope>NUCLEOTIDE SEQUENCE [LARGE SCALE GENOMIC DNA]</scope>
    <source>
        <strain evidence="7">DSM 16219</strain>
    </source>
</reference>
<dbReference type="Gene3D" id="3.50.50.60">
    <property type="entry name" value="FAD/NAD(P)-binding domain"/>
    <property type="match status" value="1"/>
</dbReference>
<keyword evidence="7" id="KW-1185">Reference proteome</keyword>
<evidence type="ECO:0000313" key="6">
    <source>
        <dbReference type="EMBL" id="SHJ13945.1"/>
    </source>
</evidence>
<dbReference type="AlphaFoldDB" id="A0A1M6GVM3"/>
<dbReference type="GO" id="GO:0051539">
    <property type="term" value="F:4 iron, 4 sulfur cluster binding"/>
    <property type="evidence" value="ECO:0007669"/>
    <property type="project" value="UniProtKB-KW"/>
</dbReference>
<keyword evidence="4" id="KW-0408">Iron</keyword>
<accession>A0A1M6GVM3</accession>
<name>A0A1M6GVM3_9BACT</name>
<dbReference type="GO" id="GO:0046872">
    <property type="term" value="F:metal ion binding"/>
    <property type="evidence" value="ECO:0007669"/>
    <property type="project" value="UniProtKB-KW"/>
</dbReference>
<gene>
    <name evidence="6" type="ORF">SAMN02745216_01121</name>
</gene>
<dbReference type="SUPFAM" id="SSF51905">
    <property type="entry name" value="FAD/NAD(P)-binding domain"/>
    <property type="match status" value="1"/>
</dbReference>
<protein>
    <submittedName>
        <fullName evidence="6">Pyridine nucleotide-disulphide oxidoreductase</fullName>
    </submittedName>
</protein>
<evidence type="ECO:0000313" key="7">
    <source>
        <dbReference type="Proteomes" id="UP000183994"/>
    </source>
</evidence>
<dbReference type="PANTHER" id="PTHR43498">
    <property type="entry name" value="FERREDOXIN:COB-COM HETERODISULFIDE REDUCTASE SUBUNIT A"/>
    <property type="match status" value="1"/>
</dbReference>
<evidence type="ECO:0000256" key="2">
    <source>
        <dbReference type="ARBA" id="ARBA00022723"/>
    </source>
</evidence>
<dbReference type="PANTHER" id="PTHR43498:SF1">
    <property type="entry name" value="COB--COM HETERODISULFIDE REDUCTASE IRON-SULFUR SUBUNIT A"/>
    <property type="match status" value="1"/>
</dbReference>
<dbReference type="Proteomes" id="UP000183994">
    <property type="component" value="Unassembled WGS sequence"/>
</dbReference>
<keyword evidence="5" id="KW-0411">Iron-sulfur</keyword>
<dbReference type="InterPro" id="IPR039650">
    <property type="entry name" value="HdrA-like"/>
</dbReference>
<dbReference type="STRING" id="1121393.SAMN02745216_01121"/>
<dbReference type="EMBL" id="FQZU01000004">
    <property type="protein sequence ID" value="SHJ13945.1"/>
    <property type="molecule type" value="Genomic_DNA"/>
</dbReference>